<dbReference type="InterPro" id="IPR020103">
    <property type="entry name" value="PsdUridine_synth_cat_dom_sf"/>
</dbReference>
<name>F9CYH6_9ARCH</name>
<keyword evidence="3" id="KW-0413">Isomerase</keyword>
<dbReference type="SUPFAM" id="SSF55120">
    <property type="entry name" value="Pseudouridine synthase"/>
    <property type="match status" value="1"/>
</dbReference>
<organism evidence="5 6">
    <name type="scientific">Nitrosarchaeum koreense MY1</name>
    <dbReference type="NCBI Taxonomy" id="1001994"/>
    <lineage>
        <taxon>Archaea</taxon>
        <taxon>Nitrososphaerota</taxon>
        <taxon>Nitrososphaeria</taxon>
        <taxon>Nitrosopumilales</taxon>
        <taxon>Nitrosopumilaceae</taxon>
        <taxon>Nitrosarchaeum</taxon>
    </lineage>
</organism>
<protein>
    <submittedName>
        <fullName evidence="5">tRNA pseudouridine synthase D TruD</fullName>
    </submittedName>
</protein>
<dbReference type="PROSITE" id="PS50984">
    <property type="entry name" value="TRUD"/>
    <property type="match status" value="1"/>
</dbReference>
<dbReference type="RefSeq" id="WP_007551053.1">
    <property type="nucleotide sequence ID" value="NZ_AFPU01000001.1"/>
</dbReference>
<dbReference type="PROSITE" id="PS01268">
    <property type="entry name" value="UPF0024"/>
    <property type="match status" value="1"/>
</dbReference>
<dbReference type="PANTHER" id="PTHR13326">
    <property type="entry name" value="TRNA PSEUDOURIDINE SYNTHASE D"/>
    <property type="match status" value="1"/>
</dbReference>
<comment type="caution">
    <text evidence="5">The sequence shown here is derived from an EMBL/GenBank/DDBJ whole genome shotgun (WGS) entry which is preliminary data.</text>
</comment>
<dbReference type="STRING" id="1001994.MY1_1382"/>
<evidence type="ECO:0000259" key="4">
    <source>
        <dbReference type="PROSITE" id="PS50984"/>
    </source>
</evidence>
<comment type="similarity">
    <text evidence="1">Belongs to the pseudouridine synthase TruD family.</text>
</comment>
<dbReference type="GO" id="GO:0001522">
    <property type="term" value="P:pseudouridine synthesis"/>
    <property type="evidence" value="ECO:0007669"/>
    <property type="project" value="InterPro"/>
</dbReference>
<dbReference type="Gene3D" id="3.30.2350.20">
    <property type="entry name" value="TruD, catalytic domain"/>
    <property type="match status" value="1"/>
</dbReference>
<keyword evidence="2" id="KW-0819">tRNA processing</keyword>
<dbReference type="OrthoDB" id="1798at2157"/>
<evidence type="ECO:0000256" key="3">
    <source>
        <dbReference type="ARBA" id="ARBA00023235"/>
    </source>
</evidence>
<dbReference type="Pfam" id="PF01142">
    <property type="entry name" value="TruD"/>
    <property type="match status" value="1"/>
</dbReference>
<evidence type="ECO:0000256" key="2">
    <source>
        <dbReference type="ARBA" id="ARBA00022694"/>
    </source>
</evidence>
<dbReference type="InterPro" id="IPR001656">
    <property type="entry name" value="PsdUridine_synth_TruD"/>
</dbReference>
<dbReference type="AlphaFoldDB" id="F9CYH6"/>
<evidence type="ECO:0000313" key="6">
    <source>
        <dbReference type="Proteomes" id="UP000004440"/>
    </source>
</evidence>
<sequence length="398" mass="45119">MIPKIDSQIGILVYSTKFNGIGGRIKDEAEHFKVNEVLSPKSLKSIIQQDGYAVYKLKKKKIDTNHALSDIFKKTGIRLKSLGLKDASAVTEQFVCSDSKSKSIDNYSSEKYSLEKIGHVKKPLSKKDMIGNHFSIEISDCVGNLTDFTEYDKILNFYGYQRFGSKRAVTHLIGKALLQRNFKKAVDLLLSFTSTYDSKENTEIREKLADPSNYKKYLGQVPPQMDVERIVLQEMIEHDDSQKAIHAVPLPLRRFYVQAYQSFLFNHALSAAFTDGENLFAAQEGDVCYDSHGIIGKYVKGLDQFLALPFVGYSYYKKTRFDFQISKILQTEEINPKDFFIKEMQEISSEGGFRQAAIQCTDYSSTDTTVKFTLSRGSFATIVLREIMKPEDPLGSGF</sequence>
<dbReference type="InterPro" id="IPR020119">
    <property type="entry name" value="PsdUridine_synth_TruD_CS"/>
</dbReference>
<accession>F9CYH6</accession>
<dbReference type="PATRIC" id="fig|1001994.6.peg.1366"/>
<proteinExistence type="inferred from homology"/>
<evidence type="ECO:0000256" key="1">
    <source>
        <dbReference type="ARBA" id="ARBA00007953"/>
    </source>
</evidence>
<dbReference type="GO" id="GO:0003723">
    <property type="term" value="F:RNA binding"/>
    <property type="evidence" value="ECO:0007669"/>
    <property type="project" value="InterPro"/>
</dbReference>
<dbReference type="PANTHER" id="PTHR13326:SF21">
    <property type="entry name" value="PSEUDOURIDYLATE SYNTHASE PUS7L"/>
    <property type="match status" value="1"/>
</dbReference>
<keyword evidence="6" id="KW-1185">Reference proteome</keyword>
<gene>
    <name evidence="5" type="ORF">MY1_1382</name>
</gene>
<dbReference type="NCBIfam" id="TIGR00094">
    <property type="entry name" value="tRNA_TruD_broad"/>
    <property type="match status" value="1"/>
</dbReference>
<dbReference type="InterPro" id="IPR042214">
    <property type="entry name" value="TruD_catalytic"/>
</dbReference>
<dbReference type="EMBL" id="AFPU01000001">
    <property type="protein sequence ID" value="EGP94138.1"/>
    <property type="molecule type" value="Genomic_DNA"/>
</dbReference>
<dbReference type="PIRSF" id="PIRSF037016">
    <property type="entry name" value="Pseudouridin_synth_euk_prd"/>
    <property type="match status" value="1"/>
</dbReference>
<dbReference type="GO" id="GO:0009982">
    <property type="term" value="F:pseudouridine synthase activity"/>
    <property type="evidence" value="ECO:0007669"/>
    <property type="project" value="InterPro"/>
</dbReference>
<evidence type="ECO:0000313" key="5">
    <source>
        <dbReference type="EMBL" id="EGP94138.1"/>
    </source>
</evidence>
<feature type="domain" description="TRUD" evidence="4">
    <location>
        <begin position="153"/>
        <end position="359"/>
    </location>
</feature>
<dbReference type="GO" id="GO:0008033">
    <property type="term" value="P:tRNA processing"/>
    <property type="evidence" value="ECO:0007669"/>
    <property type="project" value="UniProtKB-KW"/>
</dbReference>
<dbReference type="Proteomes" id="UP000004440">
    <property type="component" value="Unassembled WGS sequence"/>
</dbReference>
<dbReference type="InterPro" id="IPR011760">
    <property type="entry name" value="PsdUridine_synth_TruD_insert"/>
</dbReference>
<dbReference type="Gene3D" id="3.30.70.3160">
    <property type="match status" value="1"/>
</dbReference>
<reference evidence="5 6" key="1">
    <citation type="journal article" date="2011" name="J. Bacteriol.">
        <title>Genome Sequence of an Ammonia-Oxidizing Soil Archaeon, "Candidatus Nitrosoarchaeum koreensis" MY1.</title>
        <authorList>
            <person name="Kim B.K."/>
            <person name="Jung M.Y."/>
            <person name="Yu D.S."/>
            <person name="Park S.J."/>
            <person name="Oh T.K."/>
            <person name="Rhee S.K."/>
            <person name="Kim J.F."/>
        </authorList>
    </citation>
    <scope>NUCLEOTIDE SEQUENCE [LARGE SCALE GENOMIC DNA]</scope>
    <source>
        <strain evidence="5 6">MY1</strain>
    </source>
</reference>
<dbReference type="Gene3D" id="1.10.1510.30">
    <property type="match status" value="1"/>
</dbReference>